<evidence type="ECO:0000256" key="1">
    <source>
        <dbReference type="SAM" id="SignalP"/>
    </source>
</evidence>
<feature type="chain" id="PRO_5046073863" evidence="1">
    <location>
        <begin position="22"/>
        <end position="373"/>
    </location>
</feature>
<dbReference type="Gene3D" id="2.120.10.30">
    <property type="entry name" value="TolB, C-terminal domain"/>
    <property type="match status" value="1"/>
</dbReference>
<dbReference type="InterPro" id="IPR011042">
    <property type="entry name" value="6-blade_b-propeller_TolB-like"/>
</dbReference>
<reference evidence="3 4" key="1">
    <citation type="submission" date="2022-01" db="EMBL/GenBank/DDBJ databases">
        <title>Whole genome-based taxonomy of the Shewanellaceae.</title>
        <authorList>
            <person name="Martin-Rodriguez A.J."/>
        </authorList>
    </citation>
    <scope>NUCLEOTIDE SEQUENCE [LARGE SCALE GENOMIC DNA]</scope>
    <source>
        <strain evidence="3 4">DSM 21332</strain>
    </source>
</reference>
<organism evidence="3 4">
    <name type="scientific">Shewanella corallii</name>
    <dbReference type="NCBI Taxonomy" id="560080"/>
    <lineage>
        <taxon>Bacteria</taxon>
        <taxon>Pseudomonadati</taxon>
        <taxon>Pseudomonadota</taxon>
        <taxon>Gammaproteobacteria</taxon>
        <taxon>Alteromonadales</taxon>
        <taxon>Shewanellaceae</taxon>
        <taxon>Shewanella</taxon>
    </lineage>
</organism>
<feature type="signal peptide" evidence="1">
    <location>
        <begin position="1"/>
        <end position="21"/>
    </location>
</feature>
<proteinExistence type="predicted"/>
<evidence type="ECO:0000313" key="4">
    <source>
        <dbReference type="Proteomes" id="UP001202831"/>
    </source>
</evidence>
<feature type="domain" description="Glucose/Sorbosone dehydrogenase" evidence="2">
    <location>
        <begin position="41"/>
        <end position="368"/>
    </location>
</feature>
<keyword evidence="4" id="KW-1185">Reference proteome</keyword>
<comment type="caution">
    <text evidence="3">The sequence shown here is derived from an EMBL/GenBank/DDBJ whole genome shotgun (WGS) entry which is preliminary data.</text>
</comment>
<sequence>MKLRTLTCLTLATLAVTQTLAAETIKSQDYSIQVDMLAEGLERPWSMALLPGESPQWLVSERNGELKLIGSDGKVTDIEGGPDAWQRGQGGLLGVAVSPEFAKTGEVFIAFSEGTRGNQASTAVAKGQLMGNRLVNVKTIFSANPKHSGGRHFGGRLAVQDQCLWLTLGDRGERPSSQDLTSHTGSLLRLTFDGAPCPGNPSWQEKGAQPEIYSYGHRNIQGIAITDQGDLWTHEHGPQGGDELNLIAKGNNYGWPVITYGKNYGTGTDIGEGTEKQGMEQPVHYWVPSIAPSGMTAYKGQLFSKWNGDLLLGSLKFGLLVRLEIKDGKVVSEEQLLDNQFGRIRDVAIDPEGVIYLLTDSSNGKLLKLTPQS</sequence>
<evidence type="ECO:0000313" key="3">
    <source>
        <dbReference type="EMBL" id="MCL2912911.1"/>
    </source>
</evidence>
<dbReference type="PANTHER" id="PTHR19328:SF75">
    <property type="entry name" value="ALDOSE SUGAR DEHYDROGENASE YLII"/>
    <property type="match status" value="1"/>
</dbReference>
<accession>A0ABT0N385</accession>
<dbReference type="RefSeq" id="WP_249247710.1">
    <property type="nucleotide sequence ID" value="NZ_JAKIKT010000001.1"/>
</dbReference>
<protein>
    <submittedName>
        <fullName evidence="3">PQQ-dependent sugar dehydrogenase</fullName>
    </submittedName>
</protein>
<dbReference type="InterPro" id="IPR011041">
    <property type="entry name" value="Quinoprot_gluc/sorb_DH_b-prop"/>
</dbReference>
<keyword evidence="1" id="KW-0732">Signal</keyword>
<dbReference type="PANTHER" id="PTHR19328">
    <property type="entry name" value="HEDGEHOG-INTERACTING PROTEIN"/>
    <property type="match status" value="1"/>
</dbReference>
<dbReference type="InterPro" id="IPR012938">
    <property type="entry name" value="Glc/Sorbosone_DH"/>
</dbReference>
<gene>
    <name evidence="3" type="ORF">L2725_03820</name>
</gene>
<dbReference type="EMBL" id="JAKIKT010000001">
    <property type="protein sequence ID" value="MCL2912911.1"/>
    <property type="molecule type" value="Genomic_DNA"/>
</dbReference>
<evidence type="ECO:0000259" key="2">
    <source>
        <dbReference type="Pfam" id="PF07995"/>
    </source>
</evidence>
<dbReference type="SUPFAM" id="SSF50952">
    <property type="entry name" value="Soluble quinoprotein glucose dehydrogenase"/>
    <property type="match status" value="1"/>
</dbReference>
<dbReference type="Proteomes" id="UP001202831">
    <property type="component" value="Unassembled WGS sequence"/>
</dbReference>
<name>A0ABT0N385_9GAMM</name>
<dbReference type="Pfam" id="PF07995">
    <property type="entry name" value="GSDH"/>
    <property type="match status" value="1"/>
</dbReference>